<evidence type="ECO:0000313" key="9">
    <source>
        <dbReference type="Proteomes" id="UP000032141"/>
    </source>
</evidence>
<dbReference type="Proteomes" id="UP000032141">
    <property type="component" value="Chromosome C3"/>
</dbReference>
<proteinExistence type="predicted"/>
<reference evidence="8" key="2">
    <citation type="submission" date="2015-03" db="UniProtKB">
        <authorList>
            <consortium name="EnsemblPlants"/>
        </authorList>
    </citation>
    <scope>IDENTIFICATION</scope>
</reference>
<dbReference type="eggNOG" id="KOG0800">
    <property type="taxonomic scope" value="Eukaryota"/>
</dbReference>
<dbReference type="EC" id="2.3.2.27" evidence="2"/>
<dbReference type="Gramene" id="Bo3g065990.1">
    <property type="protein sequence ID" value="Bo3g065990.1"/>
    <property type="gene ID" value="Bo3g065990"/>
</dbReference>
<evidence type="ECO:0000313" key="8">
    <source>
        <dbReference type="EnsemblPlants" id="Bo3g065990.1"/>
    </source>
</evidence>
<evidence type="ECO:0000256" key="5">
    <source>
        <dbReference type="ARBA" id="ARBA00022833"/>
    </source>
</evidence>
<dbReference type="GO" id="GO:0061630">
    <property type="term" value="F:ubiquitin protein ligase activity"/>
    <property type="evidence" value="ECO:0007669"/>
    <property type="project" value="UniProtKB-EC"/>
</dbReference>
<feature type="domain" description="RING-type" evidence="7">
    <location>
        <begin position="167"/>
        <end position="192"/>
    </location>
</feature>
<accession>A0A0D3BB87</accession>
<dbReference type="Gene3D" id="3.30.40.10">
    <property type="entry name" value="Zinc/RING finger domain, C3HC4 (zinc finger)"/>
    <property type="match status" value="1"/>
</dbReference>
<dbReference type="SUPFAM" id="SSF57850">
    <property type="entry name" value="RING/U-box"/>
    <property type="match status" value="1"/>
</dbReference>
<dbReference type="Pfam" id="PF13639">
    <property type="entry name" value="zf-RING_2"/>
    <property type="match status" value="1"/>
</dbReference>
<keyword evidence="3" id="KW-0479">Metal-binding</keyword>
<dbReference type="InterPro" id="IPR013083">
    <property type="entry name" value="Znf_RING/FYVE/PHD"/>
</dbReference>
<dbReference type="InterPro" id="IPR001841">
    <property type="entry name" value="Znf_RING"/>
</dbReference>
<comment type="catalytic activity">
    <reaction evidence="1">
        <text>S-ubiquitinyl-[E2 ubiquitin-conjugating enzyme]-L-cysteine + [acceptor protein]-L-lysine = [E2 ubiquitin-conjugating enzyme]-L-cysteine + N(6)-ubiquitinyl-[acceptor protein]-L-lysine.</text>
        <dbReference type="EC" id="2.3.2.27"/>
    </reaction>
</comment>
<evidence type="ECO:0000256" key="6">
    <source>
        <dbReference type="PROSITE-ProRule" id="PRU00175"/>
    </source>
</evidence>
<protein>
    <recommendedName>
        <fullName evidence="2">RING-type E3 ubiquitin transferase</fullName>
        <ecNumber evidence="2">2.3.2.27</ecNumber>
    </recommendedName>
</protein>
<dbReference type="GO" id="GO:0005737">
    <property type="term" value="C:cytoplasm"/>
    <property type="evidence" value="ECO:0007669"/>
    <property type="project" value="TreeGrafter"/>
</dbReference>
<dbReference type="PANTHER" id="PTHR15710">
    <property type="entry name" value="E3 UBIQUITIN-PROTEIN LIGASE PRAJA"/>
    <property type="match status" value="1"/>
</dbReference>
<keyword evidence="4 6" id="KW-0863">Zinc-finger</keyword>
<dbReference type="EnsemblPlants" id="Bo3g065990.1">
    <property type="protein sequence ID" value="Bo3g065990.1"/>
    <property type="gene ID" value="Bo3g065990"/>
</dbReference>
<keyword evidence="5" id="KW-0862">Zinc</keyword>
<name>A0A0D3BB87_BRAOL</name>
<evidence type="ECO:0000256" key="4">
    <source>
        <dbReference type="ARBA" id="ARBA00022771"/>
    </source>
</evidence>
<dbReference type="PROSITE" id="PS50089">
    <property type="entry name" value="ZF_RING_2"/>
    <property type="match status" value="1"/>
</dbReference>
<dbReference type="PANTHER" id="PTHR15710:SF44">
    <property type="entry name" value="RING-TYPE E3 UBIQUITIN TRANSFERASE"/>
    <property type="match status" value="1"/>
</dbReference>
<evidence type="ECO:0000256" key="1">
    <source>
        <dbReference type="ARBA" id="ARBA00000900"/>
    </source>
</evidence>
<sequence>MEEEEAMAVCSQAVNPIIDAEIKCSHCGSGFVEEMGEEIESGRRFRRTEFGVDNDEVNIADADVDGNDIADNRRRRHRDREHDREIELDRELDSITRSRRRSVDSILQLLRGIREGTNSDEELDHLLRSLADNDQIRREGTLPARKEAVGNLPTVKDLEKGSEAKEMPCKHKFHIQCIVPWLELHNSCPVCRYVLRPDEELQTNLLRPRTRSVGIINLSNENVEDDARNNSISHGTI</sequence>
<organism evidence="8 9">
    <name type="scientific">Brassica oleracea var. oleracea</name>
    <dbReference type="NCBI Taxonomy" id="109376"/>
    <lineage>
        <taxon>Eukaryota</taxon>
        <taxon>Viridiplantae</taxon>
        <taxon>Streptophyta</taxon>
        <taxon>Embryophyta</taxon>
        <taxon>Tracheophyta</taxon>
        <taxon>Spermatophyta</taxon>
        <taxon>Magnoliopsida</taxon>
        <taxon>eudicotyledons</taxon>
        <taxon>Gunneridae</taxon>
        <taxon>Pentapetalae</taxon>
        <taxon>rosids</taxon>
        <taxon>malvids</taxon>
        <taxon>Brassicales</taxon>
        <taxon>Brassicaceae</taxon>
        <taxon>Brassiceae</taxon>
        <taxon>Brassica</taxon>
    </lineage>
</organism>
<evidence type="ECO:0000259" key="7">
    <source>
        <dbReference type="PROSITE" id="PS50089"/>
    </source>
</evidence>
<dbReference type="AlphaFoldDB" id="A0A0D3BB87"/>
<dbReference type="OMA" id="TVKCIVP"/>
<dbReference type="GO" id="GO:0016567">
    <property type="term" value="P:protein ubiquitination"/>
    <property type="evidence" value="ECO:0007669"/>
    <property type="project" value="TreeGrafter"/>
</dbReference>
<evidence type="ECO:0000256" key="2">
    <source>
        <dbReference type="ARBA" id="ARBA00012483"/>
    </source>
</evidence>
<evidence type="ECO:0000256" key="3">
    <source>
        <dbReference type="ARBA" id="ARBA00022723"/>
    </source>
</evidence>
<keyword evidence="9" id="KW-1185">Reference proteome</keyword>
<dbReference type="GO" id="GO:0008270">
    <property type="term" value="F:zinc ion binding"/>
    <property type="evidence" value="ECO:0007669"/>
    <property type="project" value="UniProtKB-KW"/>
</dbReference>
<dbReference type="HOGENOM" id="CLU_034892_4_1_1"/>
<reference evidence="8 9" key="1">
    <citation type="journal article" date="2014" name="Genome Biol.">
        <title>Transcriptome and methylome profiling reveals relics of genome dominance in the mesopolyploid Brassica oleracea.</title>
        <authorList>
            <person name="Parkin I.A."/>
            <person name="Koh C."/>
            <person name="Tang H."/>
            <person name="Robinson S.J."/>
            <person name="Kagale S."/>
            <person name="Clarke W.E."/>
            <person name="Town C.D."/>
            <person name="Nixon J."/>
            <person name="Krishnakumar V."/>
            <person name="Bidwell S.L."/>
            <person name="Denoeud F."/>
            <person name="Belcram H."/>
            <person name="Links M.G."/>
            <person name="Just J."/>
            <person name="Clarke C."/>
            <person name="Bender T."/>
            <person name="Huebert T."/>
            <person name="Mason A.S."/>
            <person name="Pires J.C."/>
            <person name="Barker G."/>
            <person name="Moore J."/>
            <person name="Walley P.G."/>
            <person name="Manoli S."/>
            <person name="Batley J."/>
            <person name="Edwards D."/>
            <person name="Nelson M.N."/>
            <person name="Wang X."/>
            <person name="Paterson A.H."/>
            <person name="King G."/>
            <person name="Bancroft I."/>
            <person name="Chalhoub B."/>
            <person name="Sharpe A.G."/>
        </authorList>
    </citation>
    <scope>NUCLEOTIDE SEQUENCE</scope>
    <source>
        <strain evidence="8 9">cv. TO1000</strain>
    </source>
</reference>